<feature type="chain" id="PRO_5021044357" description="Copper-containing nitrite reductase" evidence="18">
    <location>
        <begin position="24"/>
        <end position="382"/>
    </location>
</feature>
<keyword evidence="12" id="KW-0274">FAD</keyword>
<evidence type="ECO:0000256" key="11">
    <source>
        <dbReference type="ARBA" id="ARBA00022764"/>
    </source>
</evidence>
<evidence type="ECO:0000256" key="15">
    <source>
        <dbReference type="ARBA" id="ARBA00023063"/>
    </source>
</evidence>
<evidence type="ECO:0000256" key="14">
    <source>
        <dbReference type="ARBA" id="ARBA00023008"/>
    </source>
</evidence>
<dbReference type="Gene3D" id="2.60.40.420">
    <property type="entry name" value="Cupredoxins - blue copper proteins"/>
    <property type="match status" value="2"/>
</dbReference>
<evidence type="ECO:0000256" key="12">
    <source>
        <dbReference type="ARBA" id="ARBA00022827"/>
    </source>
</evidence>
<dbReference type="InterPro" id="IPR045087">
    <property type="entry name" value="Cu-oxidase_fam"/>
</dbReference>
<keyword evidence="23" id="KW-1185">Reference proteome</keyword>
<comment type="pathway">
    <text evidence="3">Nitrogen metabolism; nitrate reduction (denitrification); dinitrogen from nitrate: step 2/4.</text>
</comment>
<dbReference type="PANTHER" id="PTHR11709:SF394">
    <property type="entry name" value="FI03373P-RELATED"/>
    <property type="match status" value="1"/>
</dbReference>
<evidence type="ECO:0000256" key="7">
    <source>
        <dbReference type="ARBA" id="ARBA00017290"/>
    </source>
</evidence>
<name>A0A4R3VCM6_9BURK</name>
<protein>
    <recommendedName>
        <fullName evidence="7 18">Copper-containing nitrite reductase</fullName>
        <ecNumber evidence="6 18">1.7.2.1</ecNumber>
    </recommendedName>
</protein>
<dbReference type="UniPathway" id="UPA00652">
    <property type="reaction ID" value="UER00707"/>
</dbReference>
<evidence type="ECO:0000256" key="16">
    <source>
        <dbReference type="ARBA" id="ARBA00049340"/>
    </source>
</evidence>
<evidence type="ECO:0000256" key="18">
    <source>
        <dbReference type="RuleBase" id="RU365025"/>
    </source>
</evidence>
<dbReference type="GO" id="GO:0005507">
    <property type="term" value="F:copper ion binding"/>
    <property type="evidence" value="ECO:0007669"/>
    <property type="project" value="InterPro"/>
</dbReference>
<dbReference type="PANTHER" id="PTHR11709">
    <property type="entry name" value="MULTI-COPPER OXIDASE"/>
    <property type="match status" value="1"/>
</dbReference>
<keyword evidence="18" id="KW-0732">Signal</keyword>
<feature type="binding site" description="type 1 copper site" evidence="17">
    <location>
        <position position="190"/>
    </location>
    <ligand>
        <name>Cu cation</name>
        <dbReference type="ChEBI" id="CHEBI:23378"/>
        <label>1</label>
    </ligand>
</feature>
<evidence type="ECO:0000256" key="2">
    <source>
        <dbReference type="ARBA" id="ARBA00004418"/>
    </source>
</evidence>
<comment type="subunit">
    <text evidence="5 18">Homotrimer.</text>
</comment>
<feature type="binding site" description="type 1 copper site" evidence="17">
    <location>
        <position position="175"/>
    </location>
    <ligand>
        <name>Cu cation</name>
        <dbReference type="ChEBI" id="CHEBI:23378"/>
        <label>1</label>
    </ligand>
</feature>
<feature type="binding site" description="type 1 copper site" evidence="17">
    <location>
        <position position="135"/>
    </location>
    <ligand>
        <name>Cu cation</name>
        <dbReference type="ChEBI" id="CHEBI:23378"/>
        <label>1</label>
    </ligand>
</feature>
<feature type="region of interest" description="Disordered" evidence="19">
    <location>
        <begin position="27"/>
        <end position="48"/>
    </location>
</feature>
<evidence type="ECO:0000256" key="4">
    <source>
        <dbReference type="ARBA" id="ARBA00010609"/>
    </source>
</evidence>
<dbReference type="InterPro" id="IPR001117">
    <property type="entry name" value="Cu-oxidase_2nd"/>
</dbReference>
<comment type="similarity">
    <text evidence="4 18">Belongs to the multicopper oxidase family.</text>
</comment>
<feature type="domain" description="Plastocyanin-like" evidence="20">
    <location>
        <begin position="216"/>
        <end position="364"/>
    </location>
</feature>
<evidence type="ECO:0000313" key="22">
    <source>
        <dbReference type="EMBL" id="TCV03076.1"/>
    </source>
</evidence>
<feature type="signal peptide" evidence="18">
    <location>
        <begin position="1"/>
        <end position="23"/>
    </location>
</feature>
<comment type="catalytic activity">
    <reaction evidence="16 18">
        <text>nitric oxide + Fe(III)-[cytochrome c] + H2O = Fe(II)-[cytochrome c] + nitrite + 2 H(+)</text>
        <dbReference type="Rhea" id="RHEA:15233"/>
        <dbReference type="Rhea" id="RHEA-COMP:10350"/>
        <dbReference type="Rhea" id="RHEA-COMP:14399"/>
        <dbReference type="ChEBI" id="CHEBI:15377"/>
        <dbReference type="ChEBI" id="CHEBI:15378"/>
        <dbReference type="ChEBI" id="CHEBI:16301"/>
        <dbReference type="ChEBI" id="CHEBI:16480"/>
        <dbReference type="ChEBI" id="CHEBI:29033"/>
        <dbReference type="ChEBI" id="CHEBI:29034"/>
        <dbReference type="EC" id="1.7.2.1"/>
    </reaction>
</comment>
<sequence length="382" mass="41076">MERRSFLKTAGIGAVSGSLAVAAAPAAAKGTSSSGLTPPPTTSYTPEQIDKLPRVKVDLVAPPFVHEHEQISKGGPKVVEFRMVIEEKEMVIDGEGTTLWAMTFNGSMPGPTMVVNQNDYVELTLVNPASNVMPHNVDFHGSTGALGGAKLTNVNPGEQVTLRFKADRAGAFIYHCAPEGMVPWHVVTGMNGTLLVLPEGGLKDAYGNVLHYDRIYTIGEHDLYIPKDENGKYKKYGSLAESYGDTREAMRGLIPSHVVFNGKVGALTGEGALKAKVGETVLFVHGQCNRDTRPHLIGGHADWFWPLGKFSNTPLRDIETWFIPGGASAAAIYTFKQPGVYAYVNHNLIEAFELGAAGHVVVEGDWDHDLMTQVSAPGPIKG</sequence>
<keyword evidence="10" id="KW-0677">Repeat</keyword>
<dbReference type="EC" id="1.7.2.1" evidence="6 18"/>
<dbReference type="GO" id="GO:0019333">
    <property type="term" value="P:denitrification pathway"/>
    <property type="evidence" value="ECO:0007669"/>
    <property type="project" value="UniProtKB-UniPathway"/>
</dbReference>
<evidence type="ECO:0000256" key="5">
    <source>
        <dbReference type="ARBA" id="ARBA00011233"/>
    </source>
</evidence>
<evidence type="ECO:0000256" key="10">
    <source>
        <dbReference type="ARBA" id="ARBA00022737"/>
    </source>
</evidence>
<gene>
    <name evidence="22" type="ORF">EV686_101538</name>
</gene>
<evidence type="ECO:0000256" key="9">
    <source>
        <dbReference type="ARBA" id="ARBA00022723"/>
    </source>
</evidence>
<keyword evidence="8" id="KW-0285">Flavoprotein</keyword>
<feature type="domain" description="Plastocyanin-like" evidence="21">
    <location>
        <begin position="96"/>
        <end position="199"/>
    </location>
</feature>
<reference evidence="22 23" key="1">
    <citation type="submission" date="2019-03" db="EMBL/GenBank/DDBJ databases">
        <title>Genomic Encyclopedia of Type Strains, Phase IV (KMG-IV): sequencing the most valuable type-strain genomes for metagenomic binning, comparative biology and taxonomic classification.</title>
        <authorList>
            <person name="Goeker M."/>
        </authorList>
    </citation>
    <scope>NUCLEOTIDE SEQUENCE [LARGE SCALE GENOMIC DNA]</scope>
    <source>
        <strain evidence="22 23">DSM 100048</strain>
    </source>
</reference>
<keyword evidence="11" id="KW-0574">Periplasm</keyword>
<dbReference type="InterPro" id="IPR008972">
    <property type="entry name" value="Cupredoxin"/>
</dbReference>
<dbReference type="Pfam" id="PF07732">
    <property type="entry name" value="Cu-oxidase_3"/>
    <property type="match status" value="1"/>
</dbReference>
<feature type="compositionally biased region" description="Low complexity" evidence="19">
    <location>
        <begin position="27"/>
        <end position="46"/>
    </location>
</feature>
<comment type="cofactor">
    <cofactor evidence="18">
        <name>Cu(+)</name>
        <dbReference type="ChEBI" id="CHEBI:49552"/>
    </cofactor>
    <text evidence="18">Binds 1 Cu(+) ion.</text>
</comment>
<keyword evidence="15" id="KW-0534">Nitrate assimilation</keyword>
<evidence type="ECO:0000259" key="21">
    <source>
        <dbReference type="Pfam" id="PF07732"/>
    </source>
</evidence>
<evidence type="ECO:0000256" key="8">
    <source>
        <dbReference type="ARBA" id="ARBA00022630"/>
    </source>
</evidence>
<dbReference type="EMBL" id="SMBX01000001">
    <property type="protein sequence ID" value="TCV03076.1"/>
    <property type="molecule type" value="Genomic_DNA"/>
</dbReference>
<dbReference type="InterPro" id="IPR001287">
    <property type="entry name" value="NO2-reductase_Cu"/>
</dbReference>
<keyword evidence="14 17" id="KW-0186">Copper</keyword>
<dbReference type="Proteomes" id="UP000294692">
    <property type="component" value="Unassembled WGS sequence"/>
</dbReference>
<evidence type="ECO:0000256" key="19">
    <source>
        <dbReference type="SAM" id="MobiDB-lite"/>
    </source>
</evidence>
<dbReference type="GO" id="GO:0042128">
    <property type="term" value="P:nitrate assimilation"/>
    <property type="evidence" value="ECO:0007669"/>
    <property type="project" value="UniProtKB-KW"/>
</dbReference>
<keyword evidence="13 18" id="KW-0560">Oxidoreductase</keyword>
<dbReference type="OrthoDB" id="9757546at2"/>
<dbReference type="InterPro" id="IPR006311">
    <property type="entry name" value="TAT_signal"/>
</dbReference>
<feature type="binding site" description="type 1 copper site" evidence="17">
    <location>
        <position position="346"/>
    </location>
    <ligand>
        <name>Cu cation</name>
        <dbReference type="ChEBI" id="CHEBI:23378"/>
        <label>1</label>
    </ligand>
</feature>
<dbReference type="InterPro" id="IPR011707">
    <property type="entry name" value="Cu-oxidase-like_N"/>
</dbReference>
<keyword evidence="9 17" id="KW-0479">Metal-binding</keyword>
<dbReference type="PRINTS" id="PR00695">
    <property type="entry name" value="CUNO2RDTASE"/>
</dbReference>
<organism evidence="22 23">
    <name type="scientific">Paracandidimonas soli</name>
    <dbReference type="NCBI Taxonomy" id="1917182"/>
    <lineage>
        <taxon>Bacteria</taxon>
        <taxon>Pseudomonadati</taxon>
        <taxon>Pseudomonadota</taxon>
        <taxon>Betaproteobacteria</taxon>
        <taxon>Burkholderiales</taxon>
        <taxon>Alcaligenaceae</taxon>
        <taxon>Paracandidimonas</taxon>
    </lineage>
</organism>
<dbReference type="RefSeq" id="WP_132473202.1">
    <property type="nucleotide sequence ID" value="NZ_JBEBWM010000056.1"/>
</dbReference>
<comment type="subcellular location">
    <subcellularLocation>
        <location evidence="2">Periplasm</location>
    </subcellularLocation>
</comment>
<evidence type="ECO:0000259" key="20">
    <source>
        <dbReference type="Pfam" id="PF00394"/>
    </source>
</evidence>
<dbReference type="AlphaFoldDB" id="A0A4R3VCM6"/>
<feature type="binding site" description="type 1 copper site" evidence="17">
    <location>
        <position position="140"/>
    </location>
    <ligand>
        <name>Cu cation</name>
        <dbReference type="ChEBI" id="CHEBI:23378"/>
        <label>1</label>
    </ligand>
</feature>
<dbReference type="Pfam" id="PF00394">
    <property type="entry name" value="Cu-oxidase"/>
    <property type="match status" value="1"/>
</dbReference>
<dbReference type="CDD" id="cd11020">
    <property type="entry name" value="CuRO_1_CuNIR"/>
    <property type="match status" value="1"/>
</dbReference>
<evidence type="ECO:0000256" key="17">
    <source>
        <dbReference type="PIRSR" id="PIRSR601287-1"/>
    </source>
</evidence>
<dbReference type="NCBIfam" id="TIGR02376">
    <property type="entry name" value="Cu_nitrite_red"/>
    <property type="match status" value="1"/>
</dbReference>
<dbReference type="GO" id="GO:0050421">
    <property type="term" value="F:nitrite reductase (NO-forming) activity"/>
    <property type="evidence" value="ECO:0007669"/>
    <property type="project" value="UniProtKB-EC"/>
</dbReference>
<evidence type="ECO:0000256" key="13">
    <source>
        <dbReference type="ARBA" id="ARBA00023002"/>
    </source>
</evidence>
<evidence type="ECO:0000256" key="6">
    <source>
        <dbReference type="ARBA" id="ARBA00011882"/>
    </source>
</evidence>
<comment type="cofactor">
    <cofactor evidence="1">
        <name>FAD</name>
        <dbReference type="ChEBI" id="CHEBI:57692"/>
    </cofactor>
</comment>
<accession>A0A4R3VCM6</accession>
<dbReference type="SUPFAM" id="SSF49503">
    <property type="entry name" value="Cupredoxins"/>
    <property type="match status" value="2"/>
</dbReference>
<dbReference type="PROSITE" id="PS51318">
    <property type="entry name" value="TAT"/>
    <property type="match status" value="1"/>
</dbReference>
<evidence type="ECO:0000313" key="23">
    <source>
        <dbReference type="Proteomes" id="UP000294692"/>
    </source>
</evidence>
<evidence type="ECO:0000256" key="3">
    <source>
        <dbReference type="ARBA" id="ARBA00005127"/>
    </source>
</evidence>
<comment type="caution">
    <text evidence="22">The sequence shown here is derived from an EMBL/GenBank/DDBJ whole genome shotgun (WGS) entry which is preliminary data.</text>
</comment>
<feature type="binding site" description="type 1 copper site" evidence="17">
    <location>
        <position position="176"/>
    </location>
    <ligand>
        <name>Cu cation</name>
        <dbReference type="ChEBI" id="CHEBI:23378"/>
        <label>1</label>
    </ligand>
</feature>
<proteinExistence type="inferred from homology"/>
<dbReference type="GO" id="GO:0042597">
    <property type="term" value="C:periplasmic space"/>
    <property type="evidence" value="ECO:0007669"/>
    <property type="project" value="UniProtKB-SubCell"/>
</dbReference>
<comment type="cofactor">
    <cofactor evidence="18">
        <name>Cu(2+)</name>
        <dbReference type="ChEBI" id="CHEBI:29036"/>
    </cofactor>
    <text evidence="18">Binds 1 Cu(+) ion.</text>
</comment>
<evidence type="ECO:0000256" key="1">
    <source>
        <dbReference type="ARBA" id="ARBA00001974"/>
    </source>
</evidence>
<feature type="binding site" description="type 1 copper site" evidence="17">
    <location>
        <position position="185"/>
    </location>
    <ligand>
        <name>Cu cation</name>
        <dbReference type="ChEBI" id="CHEBI:23378"/>
        <label>1</label>
    </ligand>
</feature>